<proteinExistence type="predicted"/>
<sequence length="117" mass="13076">MMNCFTTVMVTHAETASVTRFDMLPGGWELDSLLVGRDAMLWVTPARRMDYIDRANGKVLAIGTKWASALRLPALQEGGPAHQDLFKWLPDGQHFAVVLEAKARDYRKQYVVVAVQG</sequence>
<gene>
    <name evidence="1" type="ORF">WJX84_002160</name>
</gene>
<evidence type="ECO:0000313" key="2">
    <source>
        <dbReference type="Proteomes" id="UP001485043"/>
    </source>
</evidence>
<protein>
    <submittedName>
        <fullName evidence="1">Uncharacterized protein</fullName>
    </submittedName>
</protein>
<organism evidence="1 2">
    <name type="scientific">Apatococcus fuscideae</name>
    <dbReference type="NCBI Taxonomy" id="2026836"/>
    <lineage>
        <taxon>Eukaryota</taxon>
        <taxon>Viridiplantae</taxon>
        <taxon>Chlorophyta</taxon>
        <taxon>core chlorophytes</taxon>
        <taxon>Trebouxiophyceae</taxon>
        <taxon>Chlorellales</taxon>
        <taxon>Chlorellaceae</taxon>
        <taxon>Apatococcus</taxon>
    </lineage>
</organism>
<reference evidence="1 2" key="1">
    <citation type="journal article" date="2024" name="Nat. Commun.">
        <title>Phylogenomics reveals the evolutionary origins of lichenization in chlorophyte algae.</title>
        <authorList>
            <person name="Puginier C."/>
            <person name="Libourel C."/>
            <person name="Otte J."/>
            <person name="Skaloud P."/>
            <person name="Haon M."/>
            <person name="Grisel S."/>
            <person name="Petersen M."/>
            <person name="Berrin J.G."/>
            <person name="Delaux P.M."/>
            <person name="Dal Grande F."/>
            <person name="Keller J."/>
        </authorList>
    </citation>
    <scope>NUCLEOTIDE SEQUENCE [LARGE SCALE GENOMIC DNA]</scope>
    <source>
        <strain evidence="1 2">SAG 2523</strain>
    </source>
</reference>
<accession>A0AAW1SM95</accession>
<name>A0AAW1SM95_9CHLO</name>
<dbReference type="AlphaFoldDB" id="A0AAW1SM95"/>
<dbReference type="EMBL" id="JALJOV010001457">
    <property type="protein sequence ID" value="KAK9847551.1"/>
    <property type="molecule type" value="Genomic_DNA"/>
</dbReference>
<dbReference type="Proteomes" id="UP001485043">
    <property type="component" value="Unassembled WGS sequence"/>
</dbReference>
<keyword evidence="2" id="KW-1185">Reference proteome</keyword>
<comment type="caution">
    <text evidence="1">The sequence shown here is derived from an EMBL/GenBank/DDBJ whole genome shotgun (WGS) entry which is preliminary data.</text>
</comment>
<evidence type="ECO:0000313" key="1">
    <source>
        <dbReference type="EMBL" id="KAK9847551.1"/>
    </source>
</evidence>